<gene>
    <name evidence="2" type="ORF">ECPE_LOCUS14907</name>
</gene>
<feature type="chain" id="PRO_5043138370" evidence="1">
    <location>
        <begin position="19"/>
        <end position="130"/>
    </location>
</feature>
<keyword evidence="1" id="KW-0732">Signal</keyword>
<sequence>MFWRILLFLFLIYRGVLRIHSYCIKHIHLYDVPSVQGYEGLNIPIPKDLYTFGLSSADSWDCALVGSLRKDKRGYIECCYTEKLFSDNWTEWARDSMILSGIYTSNVSGAEYYPYRKEDWDYLNPDKLWT</sequence>
<feature type="signal peptide" evidence="1">
    <location>
        <begin position="1"/>
        <end position="18"/>
    </location>
</feature>
<reference evidence="2 3" key="2">
    <citation type="submission" date="2018-11" db="EMBL/GenBank/DDBJ databases">
        <authorList>
            <consortium name="Pathogen Informatics"/>
        </authorList>
    </citation>
    <scope>NUCLEOTIDE SEQUENCE [LARGE SCALE GENOMIC DNA]</scope>
    <source>
        <strain evidence="2 3">Egypt</strain>
    </source>
</reference>
<dbReference type="AlphaFoldDB" id="A0A183B6S2"/>
<evidence type="ECO:0000313" key="3">
    <source>
        <dbReference type="Proteomes" id="UP000272942"/>
    </source>
</evidence>
<dbReference type="EMBL" id="UZAN01058901">
    <property type="protein sequence ID" value="VDP92179.1"/>
    <property type="molecule type" value="Genomic_DNA"/>
</dbReference>
<dbReference type="OrthoDB" id="6241848at2759"/>
<protein>
    <submittedName>
        <fullName evidence="2 4">Uncharacterized protein</fullName>
    </submittedName>
</protein>
<keyword evidence="3" id="KW-1185">Reference proteome</keyword>
<reference evidence="4" key="1">
    <citation type="submission" date="2016-06" db="UniProtKB">
        <authorList>
            <consortium name="WormBaseParasite"/>
        </authorList>
    </citation>
    <scope>IDENTIFICATION</scope>
</reference>
<dbReference type="WBParaSite" id="ECPE_0001494701-mRNA-1">
    <property type="protein sequence ID" value="ECPE_0001494701-mRNA-1"/>
    <property type="gene ID" value="ECPE_0001494701"/>
</dbReference>
<accession>A0A183B6S2</accession>
<name>A0A183B6S2_9TREM</name>
<dbReference type="Proteomes" id="UP000272942">
    <property type="component" value="Unassembled WGS sequence"/>
</dbReference>
<proteinExistence type="predicted"/>
<evidence type="ECO:0000313" key="4">
    <source>
        <dbReference type="WBParaSite" id="ECPE_0001494701-mRNA-1"/>
    </source>
</evidence>
<evidence type="ECO:0000313" key="2">
    <source>
        <dbReference type="EMBL" id="VDP92179.1"/>
    </source>
</evidence>
<organism evidence="4">
    <name type="scientific">Echinostoma caproni</name>
    <dbReference type="NCBI Taxonomy" id="27848"/>
    <lineage>
        <taxon>Eukaryota</taxon>
        <taxon>Metazoa</taxon>
        <taxon>Spiralia</taxon>
        <taxon>Lophotrochozoa</taxon>
        <taxon>Platyhelminthes</taxon>
        <taxon>Trematoda</taxon>
        <taxon>Digenea</taxon>
        <taxon>Plagiorchiida</taxon>
        <taxon>Echinostomata</taxon>
        <taxon>Echinostomatoidea</taxon>
        <taxon>Echinostomatidae</taxon>
        <taxon>Echinostoma</taxon>
    </lineage>
</organism>
<evidence type="ECO:0000256" key="1">
    <source>
        <dbReference type="SAM" id="SignalP"/>
    </source>
</evidence>